<evidence type="ECO:0000256" key="4">
    <source>
        <dbReference type="ARBA" id="ARBA00022448"/>
    </source>
</evidence>
<dbReference type="GO" id="GO:0009279">
    <property type="term" value="C:cell outer membrane"/>
    <property type="evidence" value="ECO:0007669"/>
    <property type="project" value="UniProtKB-SubCell"/>
</dbReference>
<proteinExistence type="inferred from homology"/>
<protein>
    <submittedName>
        <fullName evidence="13">Autotransporter adhesin</fullName>
    </submittedName>
</protein>
<feature type="compositionally biased region" description="Basic and acidic residues" evidence="11">
    <location>
        <begin position="1460"/>
        <end position="1474"/>
    </location>
</feature>
<evidence type="ECO:0000256" key="10">
    <source>
        <dbReference type="ARBA" id="ARBA00023237"/>
    </source>
</evidence>
<keyword evidence="8" id="KW-0653">Protein transport</keyword>
<keyword evidence="5" id="KW-1134">Transmembrane beta strand</keyword>
<evidence type="ECO:0000256" key="2">
    <source>
        <dbReference type="ARBA" id="ARBA00004442"/>
    </source>
</evidence>
<keyword evidence="4" id="KW-0813">Transport</keyword>
<dbReference type="InterPro" id="IPR024973">
    <property type="entry name" value="ESPR"/>
</dbReference>
<evidence type="ECO:0000259" key="12">
    <source>
        <dbReference type="PROSITE" id="PS51272"/>
    </source>
</evidence>
<dbReference type="SUPFAM" id="SSF101967">
    <property type="entry name" value="Adhesin YadA, collagen-binding domain"/>
    <property type="match status" value="5"/>
</dbReference>
<feature type="region of interest" description="Disordered" evidence="11">
    <location>
        <begin position="1460"/>
        <end position="1488"/>
    </location>
</feature>
<sequence>MNHVYKVIWSKVRNCYVAVSELAKSHSKGCSGKRIGRMLVAGAVVAGLMLPMGGAEAYNGGDYYQLSREGSWSNPYYYLSNYYYMQFNNTDYEGNNYTYYSGVPVATPSGYGISPIKDYNTNGGLIEHKRFSTVFIDSDGTSHWIESQPYSLYTENSSVQNNVAVGNNANAGGAANYVIVEPDSVTGYTEEKPSSGNPESVEFEGKTYYKVDANYISGGDGELYRRDDGKFIRGGWNNKTDNNGQTIQEWGYTIISENYFKRNANGYLNVDYEHVDDNGNPLYDLTWDDIGISHGNYNNVAIGYNATTTSSNSVAVGDTSTAGGWRSVAVGALSKAEGVSSIAIGDSSSASGVASTAIGNTSESTGYKSLAVGSQAKAFGDESIAIGVGNYDNTQTYGYHATAIGINAHADTSSAIAIGDGAKIDYDGAAAGIEQRRIAMNAIAVGQNARAAALDGTAVGRNTKAIMRNATAYGNNAHANAWNSIAIGNKAIAGSAGKIYKENIDDYGNVTGYEVLPTVKVTDDDGLEYVTQGAEFGDSAVAIGNRAKAINEYTTAVGAGTNAEGWHAVAVGDSNQATGKFSTAIGAGWSENYTPGEENDDGSSADKDSINTEGDRIYTAMGANQAGGDYSTAVGYMNQTVGTQSTALGKDNAISGLSSLGIGAGNEVGAVAKDDNGVLSAVQENTVSGYAVGSYNKITGTEDSNAGAFGANNTVAGENGYAVGNSNTISEDGSGALAIGSGNTVEGENSIAVGTGHTVTGKNSGALGDPDIVNADSSYVVGNNSTIDKGADGSFVIGNDASATVEKSVALGSESHAYRDKENGGAGAGYDVTTGTNYAGDDADSPVWVSTLGAVSVGGTAKDTDAEIGTAATATRQITGVAAGTADTDAVNVAQLKLIGELSRTEVAAGTNVTVDESKDKQDGHTIYTVNGLKTKVTSSDESVEITATNEDNADKTGVIIYDLKVKPATNVAVKQGSNITVKTEKDGDITNYIVNATDTTYTTEVTNEGLEEGQVSKLTITNDITGDSTDFFDTDTHNGLKNDENDVKYENGKGSVTITDQDGNTTTINNIQDTTYTTKVTTDGLEEGQVSKLTITNDITGASTEFMDTDTTYKISEEAGEKGSGVVNTYTMTGTNGDKYTFEDTDTDTTYKIEEKREKKGTVAATYTVTDSNNNKVGEIQDTHNGLTGDTYKVEYDENGVGSVTIEDQDGNKATITNIQSGGEGNADAINRLGDQITRLDSKIEKVGAGAAALAGLHPLDFDPDEKWDFAASVGSYKSEQAVAIGAFYRPNEDTMFSIGGTIGNGNNMVNVGVSWKFGQKNRISANRISSAKEIIELRKNQEDVHSFLADAVAGNQLDLSKIQLFPDVEENHWAYDYVATMAGNGVLEGYPDGYFKGNRNMTRYEMAAVLYRLMQNGARLSDRALTEFAPELDRIRVDTITKHKDGTPHIQRVRTIKERVDEKSDLSPEKAEKKKAKIKVAEKPVE</sequence>
<dbReference type="OrthoDB" id="2216692at2"/>
<evidence type="ECO:0000313" key="13">
    <source>
        <dbReference type="EMBL" id="SFE20497.1"/>
    </source>
</evidence>
<evidence type="ECO:0000256" key="5">
    <source>
        <dbReference type="ARBA" id="ARBA00022452"/>
    </source>
</evidence>
<dbReference type="PANTHER" id="PTHR43308:SF1">
    <property type="entry name" value="OUTER MEMBRANE PROTEIN ALPHA"/>
    <property type="match status" value="1"/>
</dbReference>
<comment type="similarity">
    <text evidence="3">Belongs to the autotransporter-2 (AT-2) (TC 1.B.40) family.</text>
</comment>
<feature type="region of interest" description="Disordered" evidence="11">
    <location>
        <begin position="587"/>
        <end position="610"/>
    </location>
</feature>
<dbReference type="PROSITE" id="PS51272">
    <property type="entry name" value="SLH"/>
    <property type="match status" value="1"/>
</dbReference>
<keyword evidence="14" id="KW-1185">Reference proteome</keyword>
<keyword evidence="10" id="KW-0998">Cell outer membrane</keyword>
<dbReference type="InterPro" id="IPR011049">
    <property type="entry name" value="Serralysin-like_metalloprot_C"/>
</dbReference>
<dbReference type="STRING" id="1123323.SAMN05216245_102261"/>
<evidence type="ECO:0000256" key="3">
    <source>
        <dbReference type="ARBA" id="ARBA00005848"/>
    </source>
</evidence>
<dbReference type="InterPro" id="IPR008635">
    <property type="entry name" value="Coiled_stalk_dom"/>
</dbReference>
<evidence type="ECO:0000256" key="6">
    <source>
        <dbReference type="ARBA" id="ARBA00022692"/>
    </source>
</evidence>
<evidence type="ECO:0000256" key="8">
    <source>
        <dbReference type="ARBA" id="ARBA00022927"/>
    </source>
</evidence>
<dbReference type="Proteomes" id="UP000198896">
    <property type="component" value="Unassembled WGS sequence"/>
</dbReference>
<feature type="domain" description="SLH" evidence="12">
    <location>
        <begin position="1363"/>
        <end position="1426"/>
    </location>
</feature>
<dbReference type="Pfam" id="PF05662">
    <property type="entry name" value="YadA_stalk"/>
    <property type="match status" value="1"/>
</dbReference>
<dbReference type="GO" id="GO:0015031">
    <property type="term" value="P:protein transport"/>
    <property type="evidence" value="ECO:0007669"/>
    <property type="project" value="UniProtKB-KW"/>
</dbReference>
<dbReference type="CDD" id="cd12820">
    <property type="entry name" value="LbR_YadA-like"/>
    <property type="match status" value="4"/>
</dbReference>
<dbReference type="Pfam" id="PF03895">
    <property type="entry name" value="YadA_anchor"/>
    <property type="match status" value="1"/>
</dbReference>
<dbReference type="Gene3D" id="6.10.250.2120">
    <property type="match status" value="1"/>
</dbReference>
<gene>
    <name evidence="13" type="ORF">SAMN05216245_102261</name>
</gene>
<keyword evidence="6" id="KW-0812">Transmembrane</keyword>
<evidence type="ECO:0000256" key="1">
    <source>
        <dbReference type="ARBA" id="ARBA00004241"/>
    </source>
</evidence>
<name>A0A1I1YLV3_9FIRM</name>
<dbReference type="EMBL" id="FONL01000002">
    <property type="protein sequence ID" value="SFE20497.1"/>
    <property type="molecule type" value="Genomic_DNA"/>
</dbReference>
<dbReference type="PANTHER" id="PTHR43308">
    <property type="entry name" value="OUTER MEMBRANE PROTEIN ALPHA-RELATED"/>
    <property type="match status" value="1"/>
</dbReference>
<dbReference type="RefSeq" id="WP_093912834.1">
    <property type="nucleotide sequence ID" value="NZ_FONL01000002.1"/>
</dbReference>
<organism evidence="13 14">
    <name type="scientific">Succiniclasticum ruminis DSM 9236</name>
    <dbReference type="NCBI Taxonomy" id="1123323"/>
    <lineage>
        <taxon>Bacteria</taxon>
        <taxon>Bacillati</taxon>
        <taxon>Bacillota</taxon>
        <taxon>Negativicutes</taxon>
        <taxon>Acidaminococcales</taxon>
        <taxon>Acidaminococcaceae</taxon>
        <taxon>Succiniclasticum</taxon>
    </lineage>
</organism>
<evidence type="ECO:0000256" key="9">
    <source>
        <dbReference type="ARBA" id="ARBA00023136"/>
    </source>
</evidence>
<dbReference type="InterPro" id="IPR045584">
    <property type="entry name" value="Pilin-like"/>
</dbReference>
<dbReference type="Pfam" id="PF13018">
    <property type="entry name" value="ESPR"/>
    <property type="match status" value="1"/>
</dbReference>
<dbReference type="InterPro" id="IPR008640">
    <property type="entry name" value="Adhesin_Head_dom"/>
</dbReference>
<dbReference type="InterPro" id="IPR001119">
    <property type="entry name" value="SLH_dom"/>
</dbReference>
<comment type="subcellular location">
    <subcellularLocation>
        <location evidence="2">Cell outer membrane</location>
    </subcellularLocation>
    <subcellularLocation>
        <location evidence="1">Cell surface</location>
    </subcellularLocation>
</comment>
<evidence type="ECO:0000256" key="11">
    <source>
        <dbReference type="SAM" id="MobiDB-lite"/>
    </source>
</evidence>
<reference evidence="13 14" key="1">
    <citation type="submission" date="2016-10" db="EMBL/GenBank/DDBJ databases">
        <authorList>
            <person name="de Groot N.N."/>
        </authorList>
    </citation>
    <scope>NUCLEOTIDE SEQUENCE [LARGE SCALE GENOMIC DNA]</scope>
    <source>
        <strain evidence="13 14">DSM 9236</strain>
    </source>
</reference>
<evidence type="ECO:0000313" key="14">
    <source>
        <dbReference type="Proteomes" id="UP000198896"/>
    </source>
</evidence>
<dbReference type="InterPro" id="IPR051465">
    <property type="entry name" value="Cell_Envelope_Struct_Comp"/>
</dbReference>
<accession>A0A1I1YLV3</accession>
<keyword evidence="9" id="KW-0472">Membrane</keyword>
<keyword evidence="7" id="KW-0732">Signal</keyword>
<evidence type="ECO:0000256" key="7">
    <source>
        <dbReference type="ARBA" id="ARBA00022729"/>
    </source>
</evidence>
<dbReference type="Pfam" id="PF05658">
    <property type="entry name" value="YadA_head"/>
    <property type="match status" value="11"/>
</dbReference>
<dbReference type="SUPFAM" id="SSF54523">
    <property type="entry name" value="Pili subunits"/>
    <property type="match status" value="1"/>
</dbReference>
<dbReference type="GO" id="GO:0009986">
    <property type="term" value="C:cell surface"/>
    <property type="evidence" value="ECO:0007669"/>
    <property type="project" value="UniProtKB-SubCell"/>
</dbReference>
<dbReference type="Pfam" id="PF00395">
    <property type="entry name" value="SLH"/>
    <property type="match status" value="1"/>
</dbReference>
<dbReference type="InterPro" id="IPR005594">
    <property type="entry name" value="YadA_C"/>
</dbReference>
<dbReference type="Gene3D" id="2.150.10.10">
    <property type="entry name" value="Serralysin-like metalloprotease, C-terminal"/>
    <property type="match status" value="5"/>
</dbReference>
<dbReference type="Gene3D" id="3.30.1300.30">
    <property type="entry name" value="GSPII I/J protein-like"/>
    <property type="match status" value="1"/>
</dbReference>